<proteinExistence type="predicted"/>
<comment type="subcellular location">
    <subcellularLocation>
        <location evidence="1">Secreted</location>
        <location evidence="1">Cell wall</location>
    </subcellularLocation>
</comment>
<evidence type="ECO:0000313" key="8">
    <source>
        <dbReference type="EMBL" id="KAI5410486.1"/>
    </source>
</evidence>
<evidence type="ECO:0000256" key="4">
    <source>
        <dbReference type="ARBA" id="ARBA00022729"/>
    </source>
</evidence>
<evidence type="ECO:0000256" key="6">
    <source>
        <dbReference type="SAM" id="SignalP"/>
    </source>
</evidence>
<dbReference type="Gramene" id="Psat05G0584200-T1">
    <property type="protein sequence ID" value="KAI5410486.1"/>
    <property type="gene ID" value="KIW84_055842"/>
</dbReference>
<keyword evidence="4 6" id="KW-0732">Signal</keyword>
<reference evidence="8 9" key="1">
    <citation type="journal article" date="2022" name="Nat. Genet.">
        <title>Improved pea reference genome and pan-genome highlight genomic features and evolutionary characteristics.</title>
        <authorList>
            <person name="Yang T."/>
            <person name="Liu R."/>
            <person name="Luo Y."/>
            <person name="Hu S."/>
            <person name="Wang D."/>
            <person name="Wang C."/>
            <person name="Pandey M.K."/>
            <person name="Ge S."/>
            <person name="Xu Q."/>
            <person name="Li N."/>
            <person name="Li G."/>
            <person name="Huang Y."/>
            <person name="Saxena R.K."/>
            <person name="Ji Y."/>
            <person name="Li M."/>
            <person name="Yan X."/>
            <person name="He Y."/>
            <person name="Liu Y."/>
            <person name="Wang X."/>
            <person name="Xiang C."/>
            <person name="Varshney R.K."/>
            <person name="Ding H."/>
            <person name="Gao S."/>
            <person name="Zong X."/>
        </authorList>
    </citation>
    <scope>NUCLEOTIDE SEQUENCE [LARGE SCALE GENOMIC DNA]</scope>
    <source>
        <strain evidence="8 9">cv. Zhongwan 6</strain>
    </source>
</reference>
<dbReference type="OrthoDB" id="1851446at2759"/>
<evidence type="ECO:0000256" key="5">
    <source>
        <dbReference type="ARBA" id="ARBA00023180"/>
    </source>
</evidence>
<keyword evidence="9" id="KW-1185">Reference proteome</keyword>
<keyword evidence="5" id="KW-0325">Glycoprotein</keyword>
<dbReference type="InterPro" id="IPR006946">
    <property type="entry name" value="DGR2-like_dom"/>
</dbReference>
<comment type="caution">
    <text evidence="8">The sequence shown here is derived from an EMBL/GenBank/DDBJ whole genome shotgun (WGS) entry which is preliminary data.</text>
</comment>
<dbReference type="Pfam" id="PF04862">
    <property type="entry name" value="DUF642"/>
    <property type="match status" value="2"/>
</dbReference>
<evidence type="ECO:0000256" key="1">
    <source>
        <dbReference type="ARBA" id="ARBA00004191"/>
    </source>
</evidence>
<evidence type="ECO:0000256" key="3">
    <source>
        <dbReference type="ARBA" id="ARBA00022525"/>
    </source>
</evidence>
<dbReference type="EMBL" id="JAMSHJ010000005">
    <property type="protein sequence ID" value="KAI5410486.1"/>
    <property type="molecule type" value="Genomic_DNA"/>
</dbReference>
<dbReference type="Gene3D" id="2.60.120.260">
    <property type="entry name" value="Galactose-binding domain-like"/>
    <property type="match status" value="1"/>
</dbReference>
<dbReference type="InterPro" id="IPR052437">
    <property type="entry name" value="Pectin_Meth_Modulator"/>
</dbReference>
<protein>
    <recommendedName>
        <fullName evidence="7">DUF642 domain-containing protein</fullName>
    </recommendedName>
</protein>
<dbReference type="GO" id="GO:0005886">
    <property type="term" value="C:plasma membrane"/>
    <property type="evidence" value="ECO:0007669"/>
    <property type="project" value="TreeGrafter"/>
</dbReference>
<dbReference type="PANTHER" id="PTHR31265">
    <property type="entry name" value="OS02G0527500 PROTEIN-RELATED"/>
    <property type="match status" value="1"/>
</dbReference>
<organism evidence="8 9">
    <name type="scientific">Pisum sativum</name>
    <name type="common">Garden pea</name>
    <name type="synonym">Lathyrus oleraceus</name>
    <dbReference type="NCBI Taxonomy" id="3888"/>
    <lineage>
        <taxon>Eukaryota</taxon>
        <taxon>Viridiplantae</taxon>
        <taxon>Streptophyta</taxon>
        <taxon>Embryophyta</taxon>
        <taxon>Tracheophyta</taxon>
        <taxon>Spermatophyta</taxon>
        <taxon>Magnoliopsida</taxon>
        <taxon>eudicotyledons</taxon>
        <taxon>Gunneridae</taxon>
        <taxon>Pentapetalae</taxon>
        <taxon>rosids</taxon>
        <taxon>fabids</taxon>
        <taxon>Fabales</taxon>
        <taxon>Fabaceae</taxon>
        <taxon>Papilionoideae</taxon>
        <taxon>50 kb inversion clade</taxon>
        <taxon>NPAAA clade</taxon>
        <taxon>Hologalegina</taxon>
        <taxon>IRL clade</taxon>
        <taxon>Fabeae</taxon>
        <taxon>Lathyrus</taxon>
    </lineage>
</organism>
<accession>A0A9D4WXS4</accession>
<keyword evidence="3" id="KW-0964">Secreted</keyword>
<feature type="chain" id="PRO_5038985981" description="DUF642 domain-containing protein" evidence="6">
    <location>
        <begin position="21"/>
        <end position="366"/>
    </location>
</feature>
<evidence type="ECO:0000256" key="2">
    <source>
        <dbReference type="ARBA" id="ARBA00022512"/>
    </source>
</evidence>
<feature type="signal peptide" evidence="6">
    <location>
        <begin position="1"/>
        <end position="20"/>
    </location>
</feature>
<feature type="domain" description="DUF642" evidence="7">
    <location>
        <begin position="196"/>
        <end position="362"/>
    </location>
</feature>
<dbReference type="FunFam" id="2.60.120.260:FF:000031">
    <property type="entry name" value="DUF642 family protein"/>
    <property type="match status" value="1"/>
</dbReference>
<evidence type="ECO:0000259" key="7">
    <source>
        <dbReference type="Pfam" id="PF04862"/>
    </source>
</evidence>
<dbReference type="Proteomes" id="UP001058974">
    <property type="component" value="Chromosome 5"/>
</dbReference>
<gene>
    <name evidence="8" type="ORF">KIW84_055842</name>
</gene>
<sequence>MAVPLSIVCLAFLFVASAFASLQPRIPEVYLQNGNFEEKPNPKDLLKTKLIGKNSLPKWEINGLVEYVSGGPQPGGMFFPVTHGTHAVRLGNEASISQTIKVKAGQRYALILGASRTCAQEEVLRISVLPQTGDVPLQTLYSLNGDVIAWGFKATSNVAKVTFHNPGVQEDPACGPLLDAIAIREFYPPMPTRANLVKNPSFEEGPFPIFNSTNGVLLPPQQQDLFSPLPGWIVESLKAVKFIDANHFNVPFGLGAVELVAGRESAIAQIIRTVTNKVYKITFSVGDAKNGCHGSMMVEAFAAKDTFKVPFKSEGKGKFITASFKFKAVAPRTRLTFYSSFYHTRIDDFGSLCGPVLDQVIVSPLA</sequence>
<keyword evidence="2" id="KW-0134">Cell wall</keyword>
<name>A0A9D4WXS4_PEA</name>
<dbReference type="Gramene" id="Psat5g210000.2">
    <property type="protein sequence ID" value="Psat5g210000.2.cds"/>
    <property type="gene ID" value="Psat5g210000"/>
</dbReference>
<evidence type="ECO:0000313" key="9">
    <source>
        <dbReference type="Proteomes" id="UP001058974"/>
    </source>
</evidence>
<feature type="domain" description="DUF642" evidence="7">
    <location>
        <begin position="30"/>
        <end position="184"/>
    </location>
</feature>
<dbReference type="PANTHER" id="PTHR31265:SF2">
    <property type="entry name" value="F17A17.37 PROTEIN"/>
    <property type="match status" value="1"/>
</dbReference>
<dbReference type="AlphaFoldDB" id="A0A9D4WXS4"/>